<accession>A0A5C2STV5</accession>
<name>A0A5C2STV5_9APHY</name>
<reference evidence="2" key="1">
    <citation type="journal article" date="2018" name="Genome Biol. Evol.">
        <title>Genomics and development of Lentinus tigrinus, a white-rot wood-decaying mushroom with dimorphic fruiting bodies.</title>
        <authorList>
            <person name="Wu B."/>
            <person name="Xu Z."/>
            <person name="Knudson A."/>
            <person name="Carlson A."/>
            <person name="Chen N."/>
            <person name="Kovaka S."/>
            <person name="LaButti K."/>
            <person name="Lipzen A."/>
            <person name="Pennachio C."/>
            <person name="Riley R."/>
            <person name="Schakwitz W."/>
            <person name="Umezawa K."/>
            <person name="Ohm R.A."/>
            <person name="Grigoriev I.V."/>
            <person name="Nagy L.G."/>
            <person name="Gibbons J."/>
            <person name="Hibbett D."/>
        </authorList>
    </citation>
    <scope>NUCLEOTIDE SEQUENCE [LARGE SCALE GENOMIC DNA]</scope>
    <source>
        <strain evidence="2">ALCF2SS1-6</strain>
    </source>
</reference>
<feature type="region of interest" description="Disordered" evidence="1">
    <location>
        <begin position="332"/>
        <end position="360"/>
    </location>
</feature>
<dbReference type="AlphaFoldDB" id="A0A5C2STV5"/>
<evidence type="ECO:0000313" key="2">
    <source>
        <dbReference type="EMBL" id="RPD66537.1"/>
    </source>
</evidence>
<evidence type="ECO:0000256" key="1">
    <source>
        <dbReference type="SAM" id="MobiDB-lite"/>
    </source>
</evidence>
<evidence type="ECO:0000313" key="3">
    <source>
        <dbReference type="Proteomes" id="UP000313359"/>
    </source>
</evidence>
<protein>
    <submittedName>
        <fullName evidence="2">Uncharacterized protein</fullName>
    </submittedName>
</protein>
<proteinExistence type="predicted"/>
<dbReference type="OrthoDB" id="2735536at2759"/>
<dbReference type="InterPro" id="IPR016712">
    <property type="entry name" value="Rbsml_bS1m-like"/>
</dbReference>
<dbReference type="PANTHER" id="PTHR28058:SF1">
    <property type="entry name" value="SMALL RIBOSOMAL SUBUNIT PROTEIN BS1M"/>
    <property type="match status" value="1"/>
</dbReference>
<dbReference type="Proteomes" id="UP000313359">
    <property type="component" value="Unassembled WGS sequence"/>
</dbReference>
<gene>
    <name evidence="2" type="ORF">L227DRAFT_570412</name>
</gene>
<dbReference type="PANTHER" id="PTHR28058">
    <property type="entry name" value="37S RIBOSOMAL PROTEIN MRP51, MITOCHONDRIAL"/>
    <property type="match status" value="1"/>
</dbReference>
<dbReference type="Pfam" id="PF11709">
    <property type="entry name" value="Mit_ribos_Mrp51"/>
    <property type="match status" value="1"/>
</dbReference>
<organism evidence="2 3">
    <name type="scientific">Lentinus tigrinus ALCF2SS1-6</name>
    <dbReference type="NCBI Taxonomy" id="1328759"/>
    <lineage>
        <taxon>Eukaryota</taxon>
        <taxon>Fungi</taxon>
        <taxon>Dikarya</taxon>
        <taxon>Basidiomycota</taxon>
        <taxon>Agaricomycotina</taxon>
        <taxon>Agaricomycetes</taxon>
        <taxon>Polyporales</taxon>
        <taxon>Polyporaceae</taxon>
        <taxon>Lentinus</taxon>
    </lineage>
</organism>
<keyword evidence="3" id="KW-1185">Reference proteome</keyword>
<sequence length="398" mass="44556">MATPPPSRFAALLRRSKFASYDPSIGQVYTTYDGHAARGNFGLKRPLALRRRNAHITVQAVDSREQQTVWRSAESENRWIRMWDEIGVTPRVGNTTSWAERLGSVGMEVDFPVDSEFSTRDAQEVSKAVDKDAAGVAEEEETLDQSHALPNFEAMSEKEFERYLAYLRTLRPAFLEFVAKKRGINMEDQNLFRLARNAGDEFKEFLAAHAYKEYHQPRPRYIEQQPHRFGGLSYTHAPAVQTLFTTKSHIGRILTPGQLPKSEHYWTAETAGMVSKLRKGDRGQDEGMVTTFRLNPGARLLAVPQTVGRRPEGMEGVFLKADVRVADSPGVAHNRSNLHVPGSREYVGQPANRSSPGMTDPTPAHTIKYDTFVPSSAHTTRAQILLNAMSSFVPNSSP</sequence>
<dbReference type="EMBL" id="ML122251">
    <property type="protein sequence ID" value="RPD66537.1"/>
    <property type="molecule type" value="Genomic_DNA"/>
</dbReference>
<dbReference type="STRING" id="1328759.A0A5C2STV5"/>